<accession>A0ACB8X6Y8</accession>
<evidence type="ECO:0000313" key="1">
    <source>
        <dbReference type="EMBL" id="KAI3375463.1"/>
    </source>
</evidence>
<keyword evidence="2" id="KW-1185">Reference proteome</keyword>
<protein>
    <submittedName>
        <fullName evidence="1">Uncharacterized protein</fullName>
    </submittedName>
</protein>
<proteinExistence type="predicted"/>
<sequence>MSSRWTTGLEPAMPMLTPCPRRPCAPDGCRYCEKREAREKELCVGEGRGPTHDRDGPPCREAQVIVSPEWRTQQEQDADLKPVLRWVESGQKPQWNEVAGCSPATKGLFEKFWGSPGEGRSAPEGLERGQLQGRRGRGPQGTERDSVKSLSWNCWGRTLWSLKNSLSTPARILLGSGQLRRDVEDFCRRCDLCTCAQHKGPPDQSRAQLQQLPVGAPMERVAVDIMGPFPRTDKGNRYVLAAMDYFTKWPEAYAIPDQEAETVANALVEGMFTRFGTRGHSQGQQKSFTVTRGETLSQVCSLLLCVIVWACKRPPLDYTLTPSNPQSDGLVERFNSNFTQNSGKATHHPHYRTSA</sequence>
<comment type="caution">
    <text evidence="1">The sequence shown here is derived from an EMBL/GenBank/DDBJ whole genome shotgun (WGS) entry which is preliminary data.</text>
</comment>
<gene>
    <name evidence="1" type="ORF">L3Q82_003793</name>
</gene>
<organism evidence="1 2">
    <name type="scientific">Scortum barcoo</name>
    <name type="common">barcoo grunter</name>
    <dbReference type="NCBI Taxonomy" id="214431"/>
    <lineage>
        <taxon>Eukaryota</taxon>
        <taxon>Metazoa</taxon>
        <taxon>Chordata</taxon>
        <taxon>Craniata</taxon>
        <taxon>Vertebrata</taxon>
        <taxon>Euteleostomi</taxon>
        <taxon>Actinopterygii</taxon>
        <taxon>Neopterygii</taxon>
        <taxon>Teleostei</taxon>
        <taxon>Neoteleostei</taxon>
        <taxon>Acanthomorphata</taxon>
        <taxon>Eupercaria</taxon>
        <taxon>Centrarchiformes</taxon>
        <taxon>Terapontoidei</taxon>
        <taxon>Terapontidae</taxon>
        <taxon>Scortum</taxon>
    </lineage>
</organism>
<dbReference type="EMBL" id="CM041532">
    <property type="protein sequence ID" value="KAI3375463.1"/>
    <property type="molecule type" value="Genomic_DNA"/>
</dbReference>
<name>A0ACB8X6Y8_9TELE</name>
<reference evidence="1" key="1">
    <citation type="submission" date="2022-04" db="EMBL/GenBank/DDBJ databases">
        <title>Jade perch genome.</title>
        <authorList>
            <person name="Chao B."/>
        </authorList>
    </citation>
    <scope>NUCLEOTIDE SEQUENCE</scope>
    <source>
        <strain evidence="1">CB-2022</strain>
    </source>
</reference>
<dbReference type="Proteomes" id="UP000831701">
    <property type="component" value="Chromosome 2"/>
</dbReference>
<evidence type="ECO:0000313" key="2">
    <source>
        <dbReference type="Proteomes" id="UP000831701"/>
    </source>
</evidence>